<dbReference type="SUPFAM" id="SSF46689">
    <property type="entry name" value="Homeodomain-like"/>
    <property type="match status" value="1"/>
</dbReference>
<dbReference type="RefSeq" id="WP_319953335.1">
    <property type="nucleotide sequence ID" value="NZ_JAXAVX010000002.1"/>
</dbReference>
<keyword evidence="1 2" id="KW-0238">DNA-binding</keyword>
<accession>A0ABU4VHK0</accession>
<keyword evidence="5" id="KW-1185">Reference proteome</keyword>
<reference evidence="4 5" key="1">
    <citation type="submission" date="2023-11" db="EMBL/GenBank/DDBJ databases">
        <authorList>
            <person name="Xu M."/>
            <person name="Jiang T."/>
        </authorList>
    </citation>
    <scope>NUCLEOTIDE SEQUENCE [LARGE SCALE GENOMIC DNA]</scope>
    <source>
        <strain evidence="4 5">SD</strain>
    </source>
</reference>
<evidence type="ECO:0000259" key="3">
    <source>
        <dbReference type="PROSITE" id="PS50977"/>
    </source>
</evidence>
<dbReference type="PROSITE" id="PS50977">
    <property type="entry name" value="HTH_TETR_2"/>
    <property type="match status" value="1"/>
</dbReference>
<dbReference type="InterPro" id="IPR050109">
    <property type="entry name" value="HTH-type_TetR-like_transc_reg"/>
</dbReference>
<protein>
    <submittedName>
        <fullName evidence="4">TetR family transcriptional regulator</fullName>
    </submittedName>
</protein>
<feature type="domain" description="HTH tetR-type" evidence="3">
    <location>
        <begin position="5"/>
        <end position="65"/>
    </location>
</feature>
<dbReference type="Pfam" id="PF00440">
    <property type="entry name" value="TetR_N"/>
    <property type="match status" value="1"/>
</dbReference>
<feature type="DNA-binding region" description="H-T-H motif" evidence="2">
    <location>
        <begin position="28"/>
        <end position="47"/>
    </location>
</feature>
<gene>
    <name evidence="4" type="ORF">SK069_06240</name>
</gene>
<sequence>MTAASTPKERVLAAALQEFAEHGVAGARIDRIARAARTSKERVYAYFRSKEELHAAVASDQLQQVMDSTSLDPADIPGYVGALFDFYVAHPEMLRLVSWGRLEPGGELTATDASGHRSLQAKLAVIAQGQADGILDDAFEPIDVLMLLVNLSMGWLMAVEMHRFEDVDDPDVLARRRAAAVLAAERLFPPRPAARPSAD</sequence>
<comment type="caution">
    <text evidence="4">The sequence shown here is derived from an EMBL/GenBank/DDBJ whole genome shotgun (WGS) entry which is preliminary data.</text>
</comment>
<dbReference type="EMBL" id="JAXAVX010000002">
    <property type="protein sequence ID" value="MDX8151184.1"/>
    <property type="molecule type" value="Genomic_DNA"/>
</dbReference>
<organism evidence="4 5">
    <name type="scientific">Patulibacter brassicae</name>
    <dbReference type="NCBI Taxonomy" id="1705717"/>
    <lineage>
        <taxon>Bacteria</taxon>
        <taxon>Bacillati</taxon>
        <taxon>Actinomycetota</taxon>
        <taxon>Thermoleophilia</taxon>
        <taxon>Solirubrobacterales</taxon>
        <taxon>Patulibacteraceae</taxon>
        <taxon>Patulibacter</taxon>
    </lineage>
</organism>
<evidence type="ECO:0000256" key="1">
    <source>
        <dbReference type="ARBA" id="ARBA00023125"/>
    </source>
</evidence>
<evidence type="ECO:0000313" key="5">
    <source>
        <dbReference type="Proteomes" id="UP001277761"/>
    </source>
</evidence>
<proteinExistence type="predicted"/>
<dbReference type="SUPFAM" id="SSF48498">
    <property type="entry name" value="Tetracyclin repressor-like, C-terminal domain"/>
    <property type="match status" value="1"/>
</dbReference>
<evidence type="ECO:0000313" key="4">
    <source>
        <dbReference type="EMBL" id="MDX8151184.1"/>
    </source>
</evidence>
<dbReference type="Gene3D" id="1.10.357.10">
    <property type="entry name" value="Tetracycline Repressor, domain 2"/>
    <property type="match status" value="1"/>
</dbReference>
<dbReference type="PRINTS" id="PR00455">
    <property type="entry name" value="HTHTETR"/>
</dbReference>
<dbReference type="Pfam" id="PF17926">
    <property type="entry name" value="TetR_C_21"/>
    <property type="match status" value="1"/>
</dbReference>
<dbReference type="InterPro" id="IPR001647">
    <property type="entry name" value="HTH_TetR"/>
</dbReference>
<dbReference type="Proteomes" id="UP001277761">
    <property type="component" value="Unassembled WGS sequence"/>
</dbReference>
<dbReference type="InterPro" id="IPR009057">
    <property type="entry name" value="Homeodomain-like_sf"/>
</dbReference>
<dbReference type="InterPro" id="IPR041467">
    <property type="entry name" value="Sco4008_C"/>
</dbReference>
<dbReference type="InterPro" id="IPR036271">
    <property type="entry name" value="Tet_transcr_reg_TetR-rel_C_sf"/>
</dbReference>
<evidence type="ECO:0000256" key="2">
    <source>
        <dbReference type="PROSITE-ProRule" id="PRU00335"/>
    </source>
</evidence>
<dbReference type="PANTHER" id="PTHR30328:SF54">
    <property type="entry name" value="HTH-TYPE TRANSCRIPTIONAL REPRESSOR SCO4008"/>
    <property type="match status" value="1"/>
</dbReference>
<dbReference type="PANTHER" id="PTHR30328">
    <property type="entry name" value="TRANSCRIPTIONAL REPRESSOR"/>
    <property type="match status" value="1"/>
</dbReference>
<name>A0ABU4VHK0_9ACTN</name>